<feature type="chain" id="PRO_5014649715" evidence="1">
    <location>
        <begin position="23"/>
        <end position="112"/>
    </location>
</feature>
<evidence type="ECO:0000313" key="2">
    <source>
        <dbReference type="EMBL" id="MBW47769.1"/>
    </source>
</evidence>
<keyword evidence="1" id="KW-0732">Signal</keyword>
<organism evidence="2">
    <name type="scientific">Anopheles triannulatus</name>
    <dbReference type="NCBI Taxonomy" id="58253"/>
    <lineage>
        <taxon>Eukaryota</taxon>
        <taxon>Metazoa</taxon>
        <taxon>Ecdysozoa</taxon>
        <taxon>Arthropoda</taxon>
        <taxon>Hexapoda</taxon>
        <taxon>Insecta</taxon>
        <taxon>Pterygota</taxon>
        <taxon>Neoptera</taxon>
        <taxon>Endopterygota</taxon>
        <taxon>Diptera</taxon>
        <taxon>Nematocera</taxon>
        <taxon>Culicoidea</taxon>
        <taxon>Culicidae</taxon>
        <taxon>Anophelinae</taxon>
        <taxon>Anopheles</taxon>
    </lineage>
</organism>
<reference evidence="2" key="1">
    <citation type="submission" date="2018-01" db="EMBL/GenBank/DDBJ databases">
        <title>An insight into the sialome of Amazonian anophelines.</title>
        <authorList>
            <person name="Ribeiro J.M."/>
            <person name="Scarpassa V."/>
            <person name="Calvo E."/>
        </authorList>
    </citation>
    <scope>NUCLEOTIDE SEQUENCE</scope>
    <source>
        <tissue evidence="2">Salivary glands</tissue>
    </source>
</reference>
<proteinExistence type="predicted"/>
<sequence length="112" mass="12090">MLSLFTPLIACCEAASTAAVAAATIAVATAPGLFALPPSCSRPLEEPLFALDPLSGEAIRRDRGALSLGDSDLLRRDRSADPPRELSAEPLLSRRWCLRLRSGLCDRLWERS</sequence>
<dbReference type="AlphaFoldDB" id="A0A2M4B3Z9"/>
<protein>
    <submittedName>
        <fullName evidence="2">Putative secreted protein</fullName>
    </submittedName>
</protein>
<name>A0A2M4B3Z9_9DIPT</name>
<evidence type="ECO:0000256" key="1">
    <source>
        <dbReference type="SAM" id="SignalP"/>
    </source>
</evidence>
<feature type="signal peptide" evidence="1">
    <location>
        <begin position="1"/>
        <end position="22"/>
    </location>
</feature>
<dbReference type="EMBL" id="GGFK01014448">
    <property type="protein sequence ID" value="MBW47769.1"/>
    <property type="molecule type" value="Transcribed_RNA"/>
</dbReference>
<accession>A0A2M4B3Z9</accession>